<keyword evidence="16" id="KW-1185">Reference proteome</keyword>
<keyword evidence="10 12" id="KW-0406">Ion transport</keyword>
<feature type="transmembrane region" description="Helical" evidence="14">
    <location>
        <begin position="332"/>
        <end position="353"/>
    </location>
</feature>
<keyword evidence="6 12" id="KW-0633">Potassium transport</keyword>
<comment type="function">
    <text evidence="12">Low-affinity potassium transport system. Interacts with Trk system potassium uptake protein TrkA.</text>
</comment>
<feature type="binding site" evidence="13">
    <location>
        <position position="221"/>
    </location>
    <ligand>
        <name>K(+)</name>
        <dbReference type="ChEBI" id="CHEBI:29103"/>
    </ligand>
</feature>
<dbReference type="Pfam" id="PF02386">
    <property type="entry name" value="TrkH"/>
    <property type="match status" value="1"/>
</dbReference>
<feature type="binding site" evidence="13">
    <location>
        <position position="222"/>
    </location>
    <ligand>
        <name>K(+)</name>
        <dbReference type="ChEBI" id="CHEBI:29103"/>
    </ligand>
</feature>
<feature type="transmembrane region" description="Helical" evidence="14">
    <location>
        <begin position="396"/>
        <end position="416"/>
    </location>
</feature>
<dbReference type="KEGG" id="ares:IWH25_15370"/>
<keyword evidence="11 12" id="KW-0472">Membrane</keyword>
<dbReference type="GO" id="GO:0005886">
    <property type="term" value="C:plasma membrane"/>
    <property type="evidence" value="ECO:0007669"/>
    <property type="project" value="UniProtKB-SubCell"/>
</dbReference>
<accession>A0A974SNK1</accession>
<dbReference type="GO" id="GO:0046872">
    <property type="term" value="F:metal ion binding"/>
    <property type="evidence" value="ECO:0007669"/>
    <property type="project" value="UniProtKB-KW"/>
</dbReference>
<feature type="transmembrane region" description="Helical" evidence="14">
    <location>
        <begin position="38"/>
        <end position="59"/>
    </location>
</feature>
<keyword evidence="4 12" id="KW-1003">Cell membrane</keyword>
<feature type="transmembrane region" description="Helical" evidence="14">
    <location>
        <begin position="183"/>
        <end position="201"/>
    </location>
</feature>
<evidence type="ECO:0000313" key="15">
    <source>
        <dbReference type="EMBL" id="QRJ63113.1"/>
    </source>
</evidence>
<feature type="binding site" evidence="13">
    <location>
        <position position="437"/>
    </location>
    <ligand>
        <name>K(+)</name>
        <dbReference type="ChEBI" id="CHEBI:29103"/>
    </ligand>
</feature>
<proteinExistence type="inferred from homology"/>
<feature type="transmembrane region" description="Helical" evidence="14">
    <location>
        <begin position="71"/>
        <end position="94"/>
    </location>
</feature>
<keyword evidence="13" id="KW-0479">Metal-binding</keyword>
<comment type="similarity">
    <text evidence="2 12">Belongs to the TrkH potassium transport family.</text>
</comment>
<feature type="transmembrane region" description="Helical" evidence="14">
    <location>
        <begin position="423"/>
        <end position="444"/>
    </location>
</feature>
<reference evidence="15" key="1">
    <citation type="submission" date="2020-11" db="EMBL/GenBank/DDBJ databases">
        <title>Azospira restricta DSM 18626 genome sequence.</title>
        <authorList>
            <person name="Moe W.M."/>
        </authorList>
    </citation>
    <scope>NUCLEOTIDE SEQUENCE</scope>
    <source>
        <strain evidence="15">DSM 18626</strain>
    </source>
</reference>
<gene>
    <name evidence="15" type="ORF">IWH25_15370</name>
</gene>
<feature type="transmembrane region" description="Helical" evidence="14">
    <location>
        <begin position="456"/>
        <end position="479"/>
    </location>
</feature>
<dbReference type="PANTHER" id="PTHR32024">
    <property type="entry name" value="TRK SYSTEM POTASSIUM UPTAKE PROTEIN TRKG-RELATED"/>
    <property type="match status" value="1"/>
</dbReference>
<evidence type="ECO:0000256" key="3">
    <source>
        <dbReference type="ARBA" id="ARBA00022448"/>
    </source>
</evidence>
<feature type="transmembrane region" description="Helical" evidence="14">
    <location>
        <begin position="273"/>
        <end position="295"/>
    </location>
</feature>
<evidence type="ECO:0000256" key="4">
    <source>
        <dbReference type="ARBA" id="ARBA00022475"/>
    </source>
</evidence>
<evidence type="ECO:0000256" key="2">
    <source>
        <dbReference type="ARBA" id="ARBA00009137"/>
    </source>
</evidence>
<evidence type="ECO:0000256" key="11">
    <source>
        <dbReference type="ARBA" id="ARBA00023136"/>
    </source>
</evidence>
<name>A0A974SNK1_9RHOO</name>
<keyword evidence="5 12" id="KW-0997">Cell inner membrane</keyword>
<evidence type="ECO:0000256" key="5">
    <source>
        <dbReference type="ARBA" id="ARBA00022519"/>
    </source>
</evidence>
<evidence type="ECO:0000256" key="13">
    <source>
        <dbReference type="PIRSR" id="PIRSR006247-1"/>
    </source>
</evidence>
<keyword evidence="9 14" id="KW-1133">Transmembrane helix</keyword>
<dbReference type="InterPro" id="IPR003445">
    <property type="entry name" value="Cat_transpt"/>
</dbReference>
<comment type="subcellular location">
    <subcellularLocation>
        <location evidence="1 12">Cell inner membrane</location>
        <topology evidence="1 12">Multi-pass membrane protein</topology>
    </subcellularLocation>
</comment>
<keyword evidence="3 12" id="KW-0813">Transport</keyword>
<feature type="transmembrane region" description="Helical" evidence="14">
    <location>
        <begin position="12"/>
        <end position="32"/>
    </location>
</feature>
<evidence type="ECO:0000313" key="16">
    <source>
        <dbReference type="Proteomes" id="UP000663444"/>
    </source>
</evidence>
<evidence type="ECO:0000256" key="6">
    <source>
        <dbReference type="ARBA" id="ARBA00022538"/>
    </source>
</evidence>
<keyword evidence="7 14" id="KW-0812">Transmembrane</keyword>
<feature type="binding site" evidence="13">
    <location>
        <position position="112"/>
    </location>
    <ligand>
        <name>K(+)</name>
        <dbReference type="ChEBI" id="CHEBI:29103"/>
    </ligand>
</feature>
<evidence type="ECO:0000256" key="7">
    <source>
        <dbReference type="ARBA" id="ARBA00022692"/>
    </source>
</evidence>
<evidence type="ECO:0000256" key="9">
    <source>
        <dbReference type="ARBA" id="ARBA00022989"/>
    </source>
</evidence>
<feature type="binding site" evidence="13">
    <location>
        <position position="113"/>
    </location>
    <ligand>
        <name>K(+)</name>
        <dbReference type="ChEBI" id="CHEBI:29103"/>
    </ligand>
</feature>
<dbReference type="EMBL" id="CP064781">
    <property type="protein sequence ID" value="QRJ63113.1"/>
    <property type="molecule type" value="Genomic_DNA"/>
</dbReference>
<sequence length="486" mass="52559">MLFRLLPVLHVLGLMLMFFSVTYLMPIAASLLADDGTWIDFVDAMAVSFCFGALMTVLTSRHKRELKPRDGFLLVTLAWVLMAAIATVPLLLVIDGLSFTDAFFETMSGLTTTGATVLTGLERLPPAVNLWRHELNWLGGMGIIVLAVAILPLLGVGGMQLYRAETPGPMKDSKLTPRIAGTAKALWLVYAALTLACILSLKAAGMDWLDAVCHAFSALSLGGFSTYDASVGQFDSPLIEAVLIVFMVLAALNFATHFLAFRERSLAAYARDAEARAVAVLLASSILICAVYLAGQGTYPDFSSSLRHVAFNLVSIATDCGYASQDFDKWPIFVPMWMLFLSCVTVSSGSTGGGIKMVRALILAQQAQLELKRLIHPSLVTVIRVGRMAIPPGVSGAVLGFIFLYVFTVIELSFFLMASGLDYISAFTAIIACINNMGPGLNVVGPAQNYQALTDFQTWVCSAAMLIGRLEVLSVFVLFTPSFWRR</sequence>
<dbReference type="PIRSF" id="PIRSF006247">
    <property type="entry name" value="TrkH"/>
    <property type="match status" value="1"/>
</dbReference>
<protein>
    <recommendedName>
        <fullName evidence="12">Trk system potassium uptake protein</fullName>
    </recommendedName>
</protein>
<evidence type="ECO:0000256" key="10">
    <source>
        <dbReference type="ARBA" id="ARBA00023065"/>
    </source>
</evidence>
<dbReference type="RefSeq" id="WP_203386642.1">
    <property type="nucleotide sequence ID" value="NZ_CP064781.1"/>
</dbReference>
<evidence type="ECO:0000256" key="8">
    <source>
        <dbReference type="ARBA" id="ARBA00022958"/>
    </source>
</evidence>
<evidence type="ECO:0000256" key="12">
    <source>
        <dbReference type="PIRNR" id="PIRNR006247"/>
    </source>
</evidence>
<feature type="transmembrane region" description="Helical" evidence="14">
    <location>
        <begin position="137"/>
        <end position="162"/>
    </location>
</feature>
<dbReference type="GO" id="GO:0015379">
    <property type="term" value="F:potassium:chloride symporter activity"/>
    <property type="evidence" value="ECO:0007669"/>
    <property type="project" value="InterPro"/>
</dbReference>
<dbReference type="PANTHER" id="PTHR32024:SF2">
    <property type="entry name" value="TRK SYSTEM POTASSIUM UPTAKE PROTEIN TRKG-RELATED"/>
    <property type="match status" value="1"/>
</dbReference>
<evidence type="ECO:0000256" key="14">
    <source>
        <dbReference type="SAM" id="Phobius"/>
    </source>
</evidence>
<dbReference type="InterPro" id="IPR004772">
    <property type="entry name" value="TrkH"/>
</dbReference>
<feature type="binding site" evidence="13">
    <location>
        <position position="436"/>
    </location>
    <ligand>
        <name>K(+)</name>
        <dbReference type="ChEBI" id="CHEBI:29103"/>
    </ligand>
</feature>
<organism evidence="15 16">
    <name type="scientific">Azospira restricta</name>
    <dbReference type="NCBI Taxonomy" id="404405"/>
    <lineage>
        <taxon>Bacteria</taxon>
        <taxon>Pseudomonadati</taxon>
        <taxon>Pseudomonadota</taxon>
        <taxon>Betaproteobacteria</taxon>
        <taxon>Rhodocyclales</taxon>
        <taxon>Rhodocyclaceae</taxon>
        <taxon>Azospira</taxon>
    </lineage>
</organism>
<dbReference type="AlphaFoldDB" id="A0A974SNK1"/>
<evidence type="ECO:0000256" key="1">
    <source>
        <dbReference type="ARBA" id="ARBA00004429"/>
    </source>
</evidence>
<keyword evidence="8 12" id="KW-0630">Potassium</keyword>
<dbReference type="Proteomes" id="UP000663444">
    <property type="component" value="Chromosome"/>
</dbReference>
<feature type="transmembrane region" description="Helical" evidence="14">
    <location>
        <begin position="241"/>
        <end position="261"/>
    </location>
</feature>